<comment type="caution">
    <text evidence="2">The sequence shown here is derived from an EMBL/GenBank/DDBJ whole genome shotgun (WGS) entry which is preliminary data.</text>
</comment>
<dbReference type="GO" id="GO:0000271">
    <property type="term" value="P:polysaccharide biosynthetic process"/>
    <property type="evidence" value="ECO:0007669"/>
    <property type="project" value="TreeGrafter"/>
</dbReference>
<dbReference type="EMBL" id="LAZR01002827">
    <property type="protein sequence ID" value="KKN25125.1"/>
    <property type="molecule type" value="Genomic_DNA"/>
</dbReference>
<gene>
    <name evidence="2" type="ORF">LCGC14_0887980</name>
</gene>
<name>A0A0F9P038_9ZZZZ</name>
<dbReference type="GO" id="GO:0008830">
    <property type="term" value="F:dTDP-4-dehydrorhamnose 3,5-epimerase activity"/>
    <property type="evidence" value="ECO:0007669"/>
    <property type="project" value="InterPro"/>
</dbReference>
<dbReference type="Pfam" id="PF00908">
    <property type="entry name" value="dTDP_sugar_isom"/>
    <property type="match status" value="1"/>
</dbReference>
<dbReference type="PANTHER" id="PTHR21047">
    <property type="entry name" value="DTDP-6-DEOXY-D-GLUCOSE-3,5 EPIMERASE"/>
    <property type="match status" value="1"/>
</dbReference>
<dbReference type="GO" id="GO:0005829">
    <property type="term" value="C:cytosol"/>
    <property type="evidence" value="ECO:0007669"/>
    <property type="project" value="TreeGrafter"/>
</dbReference>
<reference evidence="2" key="1">
    <citation type="journal article" date="2015" name="Nature">
        <title>Complex archaea that bridge the gap between prokaryotes and eukaryotes.</title>
        <authorList>
            <person name="Spang A."/>
            <person name="Saw J.H."/>
            <person name="Jorgensen S.L."/>
            <person name="Zaremba-Niedzwiedzka K."/>
            <person name="Martijn J."/>
            <person name="Lind A.E."/>
            <person name="van Eijk R."/>
            <person name="Schleper C."/>
            <person name="Guy L."/>
            <person name="Ettema T.J."/>
        </authorList>
    </citation>
    <scope>NUCLEOTIDE SEQUENCE</scope>
</reference>
<dbReference type="SUPFAM" id="SSF51182">
    <property type="entry name" value="RmlC-like cupins"/>
    <property type="match status" value="1"/>
</dbReference>
<dbReference type="InterPro" id="IPR000888">
    <property type="entry name" value="RmlC-like"/>
</dbReference>
<evidence type="ECO:0008006" key="3">
    <source>
        <dbReference type="Google" id="ProtNLM"/>
    </source>
</evidence>
<protein>
    <recommendedName>
        <fullName evidence="3">dTDP-4-dehydrorhamnose 3,5-epimerase</fullName>
    </recommendedName>
</protein>
<dbReference type="PANTHER" id="PTHR21047:SF2">
    <property type="entry name" value="THYMIDINE DIPHOSPHO-4-KETO-RHAMNOSE 3,5-EPIMERASE"/>
    <property type="match status" value="1"/>
</dbReference>
<dbReference type="Gene3D" id="2.60.120.10">
    <property type="entry name" value="Jelly Rolls"/>
    <property type="match status" value="1"/>
</dbReference>
<evidence type="ECO:0000256" key="1">
    <source>
        <dbReference type="SAM" id="MobiDB-lite"/>
    </source>
</evidence>
<dbReference type="InterPro" id="IPR014710">
    <property type="entry name" value="RmlC-like_jellyroll"/>
</dbReference>
<sequence length="151" mass="17701">MIKDVKTKNLKVIPDERGRLMEILRQDDSLFLKFGQVYMTTTYPEVVKAWHKHEKQTDNVACIQGMIKLVLYDPREKSSTYKEVNQFLLGIHNPLLVQIPPGVYHGWMCVSAEEAIIVNIPTEAYDYEKPDEQRLNPHDNNIPYDWRRKDG</sequence>
<feature type="region of interest" description="Disordered" evidence="1">
    <location>
        <begin position="130"/>
        <end position="151"/>
    </location>
</feature>
<dbReference type="InterPro" id="IPR011051">
    <property type="entry name" value="RmlC_Cupin_sf"/>
</dbReference>
<accession>A0A0F9P038</accession>
<evidence type="ECO:0000313" key="2">
    <source>
        <dbReference type="EMBL" id="KKN25125.1"/>
    </source>
</evidence>
<dbReference type="AlphaFoldDB" id="A0A0F9P038"/>
<proteinExistence type="predicted"/>
<organism evidence="2">
    <name type="scientific">marine sediment metagenome</name>
    <dbReference type="NCBI Taxonomy" id="412755"/>
    <lineage>
        <taxon>unclassified sequences</taxon>
        <taxon>metagenomes</taxon>
        <taxon>ecological metagenomes</taxon>
    </lineage>
</organism>